<accession>A0ABR3ABG2</accession>
<evidence type="ECO:0000313" key="10">
    <source>
        <dbReference type="Proteomes" id="UP001437256"/>
    </source>
</evidence>
<evidence type="ECO:0000256" key="5">
    <source>
        <dbReference type="ARBA" id="ARBA00023157"/>
    </source>
</evidence>
<keyword evidence="7" id="KW-0732">Signal</keyword>
<name>A0ABR3ABG2_9AGAR</name>
<feature type="region of interest" description="Disordered" evidence="8">
    <location>
        <begin position="34"/>
        <end position="65"/>
    </location>
</feature>
<comment type="caution">
    <text evidence="9">The sequence shown here is derived from an EMBL/GenBank/DDBJ whole genome shotgun (WGS) entry which is preliminary data.</text>
</comment>
<protein>
    <recommendedName>
        <fullName evidence="7">Hydrophobin</fullName>
    </recommendedName>
</protein>
<keyword evidence="3 7" id="KW-0134">Cell wall</keyword>
<dbReference type="EMBL" id="JBBXMP010000004">
    <property type="protein sequence ID" value="KAL0071246.1"/>
    <property type="molecule type" value="Genomic_DNA"/>
</dbReference>
<sequence>MKISTFFVAAVATVATTVSAAPGADTNAARLARGLPPLPPVMRRSSGTEAAKRGQPSGNPGGGQCNTGPIQCCQSTGHAKDGSIAAILGLLGIVVQDLNVLIGLTCSPITVIGGNNGGWLVSLIATF</sequence>
<organism evidence="9 10">
    <name type="scientific">Marasmius tenuissimus</name>
    <dbReference type="NCBI Taxonomy" id="585030"/>
    <lineage>
        <taxon>Eukaryota</taxon>
        <taxon>Fungi</taxon>
        <taxon>Dikarya</taxon>
        <taxon>Basidiomycota</taxon>
        <taxon>Agaricomycotina</taxon>
        <taxon>Agaricomycetes</taxon>
        <taxon>Agaricomycetidae</taxon>
        <taxon>Agaricales</taxon>
        <taxon>Marasmiineae</taxon>
        <taxon>Marasmiaceae</taxon>
        <taxon>Marasmius</taxon>
    </lineage>
</organism>
<gene>
    <name evidence="9" type="ORF">AAF712_001812</name>
</gene>
<feature type="signal peptide" evidence="7">
    <location>
        <begin position="1"/>
        <end position="20"/>
    </location>
</feature>
<evidence type="ECO:0000256" key="2">
    <source>
        <dbReference type="ARBA" id="ARBA00010446"/>
    </source>
</evidence>
<keyword evidence="10" id="KW-1185">Reference proteome</keyword>
<comment type="subcellular location">
    <subcellularLocation>
        <location evidence="1 7">Secreted</location>
        <location evidence="1 7">Cell wall</location>
    </subcellularLocation>
</comment>
<comment type="subunit">
    <text evidence="6">Self-assembles to form functional amyloid fibrils called rodlets. Self-assembly into fibrillar rodlets occurs spontaneously at hydrophobic:hydrophilic interfaces and the rodlets further associate laterally to form amphipathic monolayers.</text>
</comment>
<keyword evidence="5 7" id="KW-1015">Disulfide bond</keyword>
<evidence type="ECO:0000256" key="3">
    <source>
        <dbReference type="ARBA" id="ARBA00022512"/>
    </source>
</evidence>
<evidence type="ECO:0000256" key="7">
    <source>
        <dbReference type="RuleBase" id="RU365009"/>
    </source>
</evidence>
<dbReference type="Pfam" id="PF01185">
    <property type="entry name" value="Hydrophobin"/>
    <property type="match status" value="1"/>
</dbReference>
<evidence type="ECO:0000256" key="1">
    <source>
        <dbReference type="ARBA" id="ARBA00004191"/>
    </source>
</evidence>
<evidence type="ECO:0000256" key="8">
    <source>
        <dbReference type="SAM" id="MobiDB-lite"/>
    </source>
</evidence>
<reference evidence="9 10" key="1">
    <citation type="submission" date="2024-05" db="EMBL/GenBank/DDBJ databases">
        <title>A draft genome resource for the thread blight pathogen Marasmius tenuissimus strain MS-2.</title>
        <authorList>
            <person name="Yulfo-Soto G.E."/>
            <person name="Baruah I.K."/>
            <person name="Amoako-Attah I."/>
            <person name="Bukari Y."/>
            <person name="Meinhardt L.W."/>
            <person name="Bailey B.A."/>
            <person name="Cohen S.P."/>
        </authorList>
    </citation>
    <scope>NUCLEOTIDE SEQUENCE [LARGE SCALE GENOMIC DNA]</scope>
    <source>
        <strain evidence="9 10">MS-2</strain>
    </source>
</reference>
<evidence type="ECO:0000313" key="9">
    <source>
        <dbReference type="EMBL" id="KAL0071246.1"/>
    </source>
</evidence>
<evidence type="ECO:0000256" key="6">
    <source>
        <dbReference type="ARBA" id="ARBA00093546"/>
    </source>
</evidence>
<keyword evidence="4 7" id="KW-0964">Secreted</keyword>
<comment type="similarity">
    <text evidence="2 7">Belongs to the fungal hydrophobin family.</text>
</comment>
<feature type="chain" id="PRO_5044972838" description="Hydrophobin" evidence="7">
    <location>
        <begin position="21"/>
        <end position="127"/>
    </location>
</feature>
<dbReference type="CDD" id="cd23507">
    <property type="entry name" value="hydrophobin_I"/>
    <property type="match status" value="1"/>
</dbReference>
<dbReference type="SMART" id="SM00075">
    <property type="entry name" value="HYDRO"/>
    <property type="match status" value="1"/>
</dbReference>
<dbReference type="Proteomes" id="UP001437256">
    <property type="component" value="Unassembled WGS sequence"/>
</dbReference>
<evidence type="ECO:0000256" key="4">
    <source>
        <dbReference type="ARBA" id="ARBA00022525"/>
    </source>
</evidence>
<proteinExistence type="inferred from homology"/>
<dbReference type="InterPro" id="IPR001338">
    <property type="entry name" value="Class_I_Hydrophobin"/>
</dbReference>